<proteinExistence type="predicted"/>
<protein>
    <recommendedName>
        <fullName evidence="6">TF-B3 domain-containing protein</fullName>
    </recommendedName>
</protein>
<dbReference type="Proteomes" id="UP000289738">
    <property type="component" value="Chromosome A09"/>
</dbReference>
<dbReference type="GO" id="GO:0003677">
    <property type="term" value="F:DNA binding"/>
    <property type="evidence" value="ECO:0007669"/>
    <property type="project" value="UniProtKB-KW"/>
</dbReference>
<evidence type="ECO:0000259" key="6">
    <source>
        <dbReference type="PROSITE" id="PS50863"/>
    </source>
</evidence>
<accession>A0A445BE91</accession>
<feature type="domain" description="TF-B3" evidence="6">
    <location>
        <begin position="541"/>
        <end position="619"/>
    </location>
</feature>
<dbReference type="PROSITE" id="PS50863">
    <property type="entry name" value="B3"/>
    <property type="match status" value="5"/>
</dbReference>
<dbReference type="EMBL" id="SDMP01000009">
    <property type="protein sequence ID" value="RYR36997.1"/>
    <property type="molecule type" value="Genomic_DNA"/>
</dbReference>
<evidence type="ECO:0000256" key="2">
    <source>
        <dbReference type="ARBA" id="ARBA00023015"/>
    </source>
</evidence>
<dbReference type="CDD" id="cd10017">
    <property type="entry name" value="B3_DNA"/>
    <property type="match status" value="6"/>
</dbReference>
<dbReference type="InterPro" id="IPR003340">
    <property type="entry name" value="B3_DNA-bd"/>
</dbReference>
<dbReference type="PANTHER" id="PTHR31920">
    <property type="entry name" value="B3 DOMAIN-CONTAINING"/>
    <property type="match status" value="1"/>
</dbReference>
<keyword evidence="5" id="KW-0539">Nucleus</keyword>
<evidence type="ECO:0000256" key="1">
    <source>
        <dbReference type="ARBA" id="ARBA00004123"/>
    </source>
</evidence>
<dbReference type="PANTHER" id="PTHR31920:SF117">
    <property type="entry name" value="TRANSCRIPTIONAL FACTOR FAMILY PROTEIN, PUTATIVE-RELATED"/>
    <property type="match status" value="1"/>
</dbReference>
<reference evidence="7 8" key="1">
    <citation type="submission" date="2019-01" db="EMBL/GenBank/DDBJ databases">
        <title>Sequencing of cultivated peanut Arachis hypogaea provides insights into genome evolution and oil improvement.</title>
        <authorList>
            <person name="Chen X."/>
        </authorList>
    </citation>
    <scope>NUCLEOTIDE SEQUENCE [LARGE SCALE GENOMIC DNA]</scope>
    <source>
        <strain evidence="8">cv. Fuhuasheng</strain>
        <tissue evidence="7">Leaves</tissue>
    </source>
</reference>
<comment type="caution">
    <text evidence="7">The sequence shown here is derived from an EMBL/GenBank/DDBJ whole genome shotgun (WGS) entry which is preliminary data.</text>
</comment>
<organism evidence="7 8">
    <name type="scientific">Arachis hypogaea</name>
    <name type="common">Peanut</name>
    <dbReference type="NCBI Taxonomy" id="3818"/>
    <lineage>
        <taxon>Eukaryota</taxon>
        <taxon>Viridiplantae</taxon>
        <taxon>Streptophyta</taxon>
        <taxon>Embryophyta</taxon>
        <taxon>Tracheophyta</taxon>
        <taxon>Spermatophyta</taxon>
        <taxon>Magnoliopsida</taxon>
        <taxon>eudicotyledons</taxon>
        <taxon>Gunneridae</taxon>
        <taxon>Pentapetalae</taxon>
        <taxon>rosids</taxon>
        <taxon>fabids</taxon>
        <taxon>Fabales</taxon>
        <taxon>Fabaceae</taxon>
        <taxon>Papilionoideae</taxon>
        <taxon>50 kb inversion clade</taxon>
        <taxon>dalbergioids sensu lato</taxon>
        <taxon>Dalbergieae</taxon>
        <taxon>Pterocarpus clade</taxon>
        <taxon>Arachis</taxon>
    </lineage>
</organism>
<keyword evidence="2" id="KW-0805">Transcription regulation</keyword>
<keyword evidence="3" id="KW-0238">DNA-binding</keyword>
<feature type="domain" description="TF-B3" evidence="6">
    <location>
        <begin position="13"/>
        <end position="107"/>
    </location>
</feature>
<evidence type="ECO:0000256" key="4">
    <source>
        <dbReference type="ARBA" id="ARBA00023163"/>
    </source>
</evidence>
<dbReference type="InterPro" id="IPR015300">
    <property type="entry name" value="DNA-bd_pseudobarrel_sf"/>
</dbReference>
<dbReference type="AlphaFoldDB" id="A0A445BE91"/>
<evidence type="ECO:0000256" key="3">
    <source>
        <dbReference type="ARBA" id="ARBA00023125"/>
    </source>
</evidence>
<feature type="domain" description="TF-B3" evidence="6">
    <location>
        <begin position="686"/>
        <end position="781"/>
    </location>
</feature>
<evidence type="ECO:0000313" key="7">
    <source>
        <dbReference type="EMBL" id="RYR36997.1"/>
    </source>
</evidence>
<dbReference type="SMART" id="SM01019">
    <property type="entry name" value="B3"/>
    <property type="match status" value="6"/>
</dbReference>
<dbReference type="Gene3D" id="2.40.330.10">
    <property type="entry name" value="DNA-binding pseudobarrel domain"/>
    <property type="match status" value="6"/>
</dbReference>
<evidence type="ECO:0000256" key="5">
    <source>
        <dbReference type="ARBA" id="ARBA00023242"/>
    </source>
</evidence>
<keyword evidence="8" id="KW-1185">Reference proteome</keyword>
<feature type="domain" description="TF-B3" evidence="6">
    <location>
        <begin position="175"/>
        <end position="270"/>
    </location>
</feature>
<dbReference type="SUPFAM" id="SSF101936">
    <property type="entry name" value="DNA-binding pseudobarrel domain"/>
    <property type="match status" value="6"/>
</dbReference>
<evidence type="ECO:0000313" key="8">
    <source>
        <dbReference type="Proteomes" id="UP000289738"/>
    </source>
</evidence>
<comment type="subcellular location">
    <subcellularLocation>
        <location evidence="1">Nucleus</location>
    </subcellularLocation>
</comment>
<dbReference type="InterPro" id="IPR050655">
    <property type="entry name" value="Plant_B3_domain"/>
</dbReference>
<keyword evidence="4" id="KW-0804">Transcription</keyword>
<dbReference type="GO" id="GO:0005634">
    <property type="term" value="C:nucleus"/>
    <property type="evidence" value="ECO:0007669"/>
    <property type="project" value="UniProtKB-SubCell"/>
</dbReference>
<gene>
    <name evidence="7" type="ORF">Ahy_A09g041929</name>
</gene>
<feature type="domain" description="TF-B3" evidence="6">
    <location>
        <begin position="273"/>
        <end position="350"/>
    </location>
</feature>
<name>A0A445BE91_ARAHY</name>
<dbReference type="Pfam" id="PF02362">
    <property type="entry name" value="B3"/>
    <property type="match status" value="6"/>
</dbReference>
<sequence>MSSHLHQGNAVMSILFFKIILKTNLKSLKIPDKFALKYGSGLSNPVSLKPPDGTRWNVCLRKKNDQVWFEKGWKEFTQKYSLNHGCLVLFKYEGTTSQFDVIIIDDGALEIDYSSYNGNDNDDVSVQIVKEIHPCKKNKKTMRDEKDVTTSLSLNWPREPRARQEANKFVSNNPFFTVLIKPPHITEYRLCIPGLEGYVDNGVKNVKLEYGDRSWPVKMLNCNKTYSNRFLSAGWNLFAQENELKPGDVCVFELVNMQDLVFKVHVFAAHHKISSKFTRRYGGGLSNPLFLKPPDGTKWEVNWTRKDDEEVWFQKGWNKFTENYSLDHGHLILFTYHGNSQLDVHIFDKSASEILYPGLKLNTTTTTTACDDEKNIKLDLMHNDDDSIEILKPCKHKRSMLVLVPQPCNKRMKDEKKKVAERRSSCSSLNWPKQERAQEVAMNFVSDNPFFTMFITHVHLAHYKAAVPNFEEYIIDEEEKNVELKIGEKSWEVKLRRCSKSSNYRYFGGGWSLFAQESELLPGDVCVFELINMHPLQFRKIPDNFALKHGSGLSNPVFLKPPDGTRWKVCLKKKNDQVWFEKGWEEFTQNYSLDHGCLVLFKYEGTTSSQFDVIIIDDSALEIDYSSYGNDDDDVSVQIAKEIHPYKKNKETMRGEKNVTTSLSLNWPREPRAREEAIKFVSNNPFFTVLLKAPHITQYLLCIPVLEGYVDNGVKNVKLEYRDRSWPVRMLSCNKTYSNRFFSAGWNLFAQENELKPGDVCVFELVNMQDLVFKVHVFAAHHA</sequence>